<dbReference type="PROSITE" id="PS51294">
    <property type="entry name" value="HTH_MYB"/>
    <property type="match status" value="1"/>
</dbReference>
<feature type="domain" description="Myb-like" evidence="5">
    <location>
        <begin position="548"/>
        <end position="592"/>
    </location>
</feature>
<accession>A0AA43TSF0</accession>
<name>A0AA43TSF0_9LECA</name>
<feature type="region of interest" description="Disordered" evidence="4">
    <location>
        <begin position="1"/>
        <end position="319"/>
    </location>
</feature>
<feature type="compositionally biased region" description="Basic residues" evidence="4">
    <location>
        <begin position="354"/>
        <end position="370"/>
    </location>
</feature>
<feature type="compositionally biased region" description="Acidic residues" evidence="4">
    <location>
        <begin position="934"/>
        <end position="952"/>
    </location>
</feature>
<proteinExistence type="predicted"/>
<feature type="compositionally biased region" description="Polar residues" evidence="4">
    <location>
        <begin position="145"/>
        <end position="166"/>
    </location>
</feature>
<dbReference type="GO" id="GO:0003700">
    <property type="term" value="F:DNA-binding transcription factor activity"/>
    <property type="evidence" value="ECO:0007669"/>
    <property type="project" value="TreeGrafter"/>
</dbReference>
<dbReference type="Proteomes" id="UP001161017">
    <property type="component" value="Unassembled WGS sequence"/>
</dbReference>
<feature type="domain" description="HTH myb-type" evidence="6">
    <location>
        <begin position="548"/>
        <end position="596"/>
    </location>
</feature>
<dbReference type="PROSITE" id="PS50090">
    <property type="entry name" value="MYB_LIKE"/>
    <property type="match status" value="1"/>
</dbReference>
<dbReference type="SUPFAM" id="SSF46689">
    <property type="entry name" value="Homeodomain-like"/>
    <property type="match status" value="1"/>
</dbReference>
<feature type="compositionally biased region" description="Polar residues" evidence="4">
    <location>
        <begin position="268"/>
        <end position="290"/>
    </location>
</feature>
<feature type="compositionally biased region" description="Low complexity" evidence="4">
    <location>
        <begin position="864"/>
        <end position="877"/>
    </location>
</feature>
<dbReference type="Gene3D" id="1.10.10.60">
    <property type="entry name" value="Homeodomain-like"/>
    <property type="match status" value="1"/>
</dbReference>
<dbReference type="EMBL" id="JAPUFD010000001">
    <property type="protein sequence ID" value="MDI1485160.1"/>
    <property type="molecule type" value="Genomic_DNA"/>
</dbReference>
<evidence type="ECO:0000259" key="5">
    <source>
        <dbReference type="PROSITE" id="PS50090"/>
    </source>
</evidence>
<feature type="compositionally biased region" description="Basic residues" evidence="4">
    <location>
        <begin position="126"/>
        <end position="138"/>
    </location>
</feature>
<dbReference type="InterPro" id="IPR051651">
    <property type="entry name" value="DMTF1_DNA-bind_reg"/>
</dbReference>
<dbReference type="InterPro" id="IPR001005">
    <property type="entry name" value="SANT/Myb"/>
</dbReference>
<organism evidence="7 8">
    <name type="scientific">Ramalina farinacea</name>
    <dbReference type="NCBI Taxonomy" id="258253"/>
    <lineage>
        <taxon>Eukaryota</taxon>
        <taxon>Fungi</taxon>
        <taxon>Dikarya</taxon>
        <taxon>Ascomycota</taxon>
        <taxon>Pezizomycotina</taxon>
        <taxon>Lecanoromycetes</taxon>
        <taxon>OSLEUM clade</taxon>
        <taxon>Lecanoromycetidae</taxon>
        <taxon>Lecanorales</taxon>
        <taxon>Lecanorineae</taxon>
        <taxon>Ramalinaceae</taxon>
        <taxon>Ramalina</taxon>
    </lineage>
</organism>
<feature type="compositionally biased region" description="Acidic residues" evidence="4">
    <location>
        <begin position="186"/>
        <end position="196"/>
    </location>
</feature>
<evidence type="ECO:0000256" key="4">
    <source>
        <dbReference type="SAM" id="MobiDB-lite"/>
    </source>
</evidence>
<feature type="region of interest" description="Disordered" evidence="4">
    <location>
        <begin position="808"/>
        <end position="961"/>
    </location>
</feature>
<evidence type="ECO:0008006" key="9">
    <source>
        <dbReference type="Google" id="ProtNLM"/>
    </source>
</evidence>
<feature type="compositionally biased region" description="Basic residues" evidence="4">
    <location>
        <begin position="917"/>
        <end position="926"/>
    </location>
</feature>
<protein>
    <recommendedName>
        <fullName evidence="9">DNA-binding protein REB1</fullName>
    </recommendedName>
</protein>
<dbReference type="PANTHER" id="PTHR46380">
    <property type="entry name" value="CYCLIN-D-BINDING MYB-LIKE TRANSCRIPTION FACTOR 1"/>
    <property type="match status" value="1"/>
</dbReference>
<comment type="caution">
    <text evidence="7">The sequence shown here is derived from an EMBL/GenBank/DDBJ whole genome shotgun (WGS) entry which is preliminary data.</text>
</comment>
<feature type="compositionally biased region" description="Basic and acidic residues" evidence="4">
    <location>
        <begin position="1"/>
        <end position="14"/>
    </location>
</feature>
<dbReference type="InterPro" id="IPR017930">
    <property type="entry name" value="Myb_dom"/>
</dbReference>
<keyword evidence="3" id="KW-0539">Nucleus</keyword>
<keyword evidence="8" id="KW-1185">Reference proteome</keyword>
<evidence type="ECO:0000259" key="6">
    <source>
        <dbReference type="PROSITE" id="PS51294"/>
    </source>
</evidence>
<evidence type="ECO:0000256" key="3">
    <source>
        <dbReference type="ARBA" id="ARBA00023242"/>
    </source>
</evidence>
<evidence type="ECO:0000313" key="8">
    <source>
        <dbReference type="Proteomes" id="UP001161017"/>
    </source>
</evidence>
<feature type="compositionally biased region" description="Polar residues" evidence="4">
    <location>
        <begin position="109"/>
        <end position="123"/>
    </location>
</feature>
<feature type="compositionally biased region" description="Polar residues" evidence="4">
    <location>
        <begin position="888"/>
        <end position="897"/>
    </location>
</feature>
<feature type="region of interest" description="Disordered" evidence="4">
    <location>
        <begin position="331"/>
        <end position="460"/>
    </location>
</feature>
<evidence type="ECO:0000313" key="7">
    <source>
        <dbReference type="EMBL" id="MDI1485160.1"/>
    </source>
</evidence>
<keyword evidence="2" id="KW-0238">DNA-binding</keyword>
<evidence type="ECO:0000256" key="2">
    <source>
        <dbReference type="ARBA" id="ARBA00023125"/>
    </source>
</evidence>
<dbReference type="CDD" id="cd00167">
    <property type="entry name" value="SANT"/>
    <property type="match status" value="1"/>
</dbReference>
<dbReference type="InterPro" id="IPR009057">
    <property type="entry name" value="Homeodomain-like_sf"/>
</dbReference>
<dbReference type="SMART" id="SM00717">
    <property type="entry name" value="SANT"/>
    <property type="match status" value="2"/>
</dbReference>
<gene>
    <name evidence="7" type="ORF">OHK93_000295</name>
</gene>
<feature type="compositionally biased region" description="Basic residues" evidence="4">
    <location>
        <begin position="823"/>
        <end position="846"/>
    </location>
</feature>
<dbReference type="GO" id="GO:0000976">
    <property type="term" value="F:transcription cis-regulatory region binding"/>
    <property type="evidence" value="ECO:0007669"/>
    <property type="project" value="TreeGrafter"/>
</dbReference>
<dbReference type="PANTHER" id="PTHR46380:SF2">
    <property type="entry name" value="CYCLIN-D-BINDING MYB-LIKE TRANSCRIPTION FACTOR 1"/>
    <property type="match status" value="1"/>
</dbReference>
<reference evidence="7" key="1">
    <citation type="journal article" date="2023" name="Genome Biol. Evol.">
        <title>First Whole Genome Sequence and Flow Cytometry Genome Size Data for the Lichen-Forming Fungus Ramalina farinacea (Ascomycota).</title>
        <authorList>
            <person name="Llewellyn T."/>
            <person name="Mian S."/>
            <person name="Hill R."/>
            <person name="Leitch I.J."/>
            <person name="Gaya E."/>
        </authorList>
    </citation>
    <scope>NUCLEOTIDE SEQUENCE</scope>
    <source>
        <strain evidence="7">LIQ254RAFAR</strain>
    </source>
</reference>
<feature type="compositionally biased region" description="Basic residues" evidence="4">
    <location>
        <begin position="254"/>
        <end position="264"/>
    </location>
</feature>
<feature type="compositionally biased region" description="Basic residues" evidence="4">
    <location>
        <begin position="35"/>
        <end position="46"/>
    </location>
</feature>
<evidence type="ECO:0000256" key="1">
    <source>
        <dbReference type="ARBA" id="ARBA00004123"/>
    </source>
</evidence>
<sequence length="980" mass="109950">MVRADSRHNREHDMGQISSQLAQPEPANHVATKGSTRKGKQKKRKQEKPQEEAAFEEQAVNPERESAQALVQLAQGSNPKAGAPQHGEGSPVTPIRNSRHYGHRYGPDMTSQDILSQELSSEGRTTKRLKTRSKKKKARDALRSDIQSLQALYQDEPSTPAAQRATTPIEEFPILWQQPSHPLDDVSTDEDVEEIAEGTQDVHQPGRARNEIPETSPVRSEANLSEAHTSPAGLPEYSASQRQRAFEESGHGSRSTRKRKRVSKKGADTSTAAANSQAWPQATSDSSTPPQEDESAVEGGMQAEPDSLPQRLHRESIHGVNAEELEMAIDPVLSNMGPSALNRRTPIENEQLRGPKRKRASVPKKSGKKRRMDDVAVPVYEPAENDDQVPYYSPYASHRNQEQHETATMPIDDELGRSHSSGIKKSRNKKRLSKGTSNGHSGARTENKSPSGAGGVQNIDPDQRKQEISNAKGHLGPQEYALVEAYRDNYCQEHGIGHREFNVLIQTQIRGNPHVKAMFSDFQELFPGQRVTYIQRALRRKFHNFSARGTWTAEEDEELKNAVAEKGTSWKAVGEMIERYPEDCRDRWRNYLTRENRVIDQWTDAEVLNLASAIYDCVQTMKVERRQNKVAKYGDDAPYSDDEWEEDIAPLKLLNWQAVSDRMGAHGGTRSRLQCSGKWGKIKEEDRERLLRDVRTSQPSQDLLGQADAHLNPAGWRIKKASKKVVNMLAGDRYDLLQLILHSGAPTEGNISWRLLGEPWWQERWTVTERKAAWLMMKSELPNSEDMDYRDVVYHLMTPLLEQDLSQRWDPADYKATPDPRAGRPKQGKGGKKTKKGKGKRKRKSNSRVDSSDSENDLFLSNEQQQNTPNGQPTPGDDSSDDNGDPTYQASSPQATSGAAVLTGVHHNLDPRLTPSPRKRNKRHGDRGHSGENDNVDGDLDSLFEEDEEQDGDSFQNTAYHDARVAPELARQVLSLQDVA</sequence>
<feature type="compositionally biased region" description="Basic and acidic residues" evidence="4">
    <location>
        <begin position="808"/>
        <end position="822"/>
    </location>
</feature>
<dbReference type="GO" id="GO:0005634">
    <property type="term" value="C:nucleus"/>
    <property type="evidence" value="ECO:0007669"/>
    <property type="project" value="UniProtKB-SubCell"/>
</dbReference>
<comment type="subcellular location">
    <subcellularLocation>
        <location evidence="1">Nucleus</location>
    </subcellularLocation>
</comment>
<dbReference type="Pfam" id="PF00249">
    <property type="entry name" value="Myb_DNA-binding"/>
    <property type="match status" value="1"/>
</dbReference>
<dbReference type="AlphaFoldDB" id="A0AA43TSF0"/>
<feature type="compositionally biased region" description="Basic residues" evidence="4">
    <location>
        <begin position="422"/>
        <end position="433"/>
    </location>
</feature>